<dbReference type="EMBL" id="JANPWB010000015">
    <property type="protein sequence ID" value="KAJ1088283.1"/>
    <property type="molecule type" value="Genomic_DNA"/>
</dbReference>
<keyword evidence="6" id="KW-0812">Transmembrane</keyword>
<evidence type="ECO:0000256" key="2">
    <source>
        <dbReference type="ARBA" id="ARBA00004531"/>
    </source>
</evidence>
<keyword evidence="7" id="KW-1043">Host membrane</keyword>
<keyword evidence="4" id="KW-1032">Host cell membrane</keyword>
<evidence type="ECO:0000313" key="15">
    <source>
        <dbReference type="Proteomes" id="UP001066276"/>
    </source>
</evidence>
<keyword evidence="11" id="KW-1015">Disulfide bond</keyword>
<proteinExistence type="predicted"/>
<keyword evidence="10" id="KW-0564">Palmitate</keyword>
<evidence type="ECO:0000256" key="13">
    <source>
        <dbReference type="ARBA" id="ARBA00023288"/>
    </source>
</evidence>
<keyword evidence="13" id="KW-0449">Lipoprotein</keyword>
<evidence type="ECO:0000256" key="6">
    <source>
        <dbReference type="ARBA" id="ARBA00022692"/>
    </source>
</evidence>
<evidence type="ECO:0000256" key="9">
    <source>
        <dbReference type="ARBA" id="ARBA00023136"/>
    </source>
</evidence>
<dbReference type="SUPFAM" id="SSF58069">
    <property type="entry name" value="Virus ectodomain"/>
    <property type="match status" value="1"/>
</dbReference>
<dbReference type="AlphaFoldDB" id="A0AAV7LAZ5"/>
<dbReference type="Proteomes" id="UP001066276">
    <property type="component" value="Chromosome 11"/>
</dbReference>
<protein>
    <submittedName>
        <fullName evidence="14">Uncharacterized protein</fullName>
    </submittedName>
</protein>
<feature type="non-terminal residue" evidence="14">
    <location>
        <position position="185"/>
    </location>
</feature>
<evidence type="ECO:0000256" key="12">
    <source>
        <dbReference type="ARBA" id="ARBA00023180"/>
    </source>
</evidence>
<keyword evidence="15" id="KW-1185">Reference proteome</keyword>
<sequence>SVGTNVNCVTTRYNYDMQSGTSSLMDYYWQCGEWLYTRLPAGWNGLCYFVTVHTPSLVIPGVDISKLHDHPMSHPMTLLHHHRRRRAAEYFGTATWADVPQEYQLFNDAQLFFGSILQFIQAKATARWLHKTRWELMKAFNTTEDGFNAIKEELRAVRVMLMQHSFVLDLMTAMEGGVCAKIGTA</sequence>
<comment type="subcellular location">
    <subcellularLocation>
        <location evidence="1">Host cell membrane</location>
        <topology evidence="1">Single-pass type I membrane protein</topology>
    </subcellularLocation>
    <subcellularLocation>
        <location evidence="2">Host endomembrane system</location>
        <topology evidence="2">Peripheral membrane protein</topology>
    </subcellularLocation>
    <subcellularLocation>
        <location evidence="3">Virion membrane</location>
        <topology evidence="3">Single-pass type I membrane protein</topology>
    </subcellularLocation>
</comment>
<dbReference type="InterPro" id="IPR018154">
    <property type="entry name" value="TLV/ENV_coat_polyprotein"/>
</dbReference>
<evidence type="ECO:0000313" key="14">
    <source>
        <dbReference type="EMBL" id="KAJ1088283.1"/>
    </source>
</evidence>
<keyword evidence="9" id="KW-0472">Membrane</keyword>
<accession>A0AAV7LAZ5</accession>
<reference evidence="14" key="1">
    <citation type="journal article" date="2022" name="bioRxiv">
        <title>Sequencing and chromosome-scale assembly of the giantPleurodeles waltlgenome.</title>
        <authorList>
            <person name="Brown T."/>
            <person name="Elewa A."/>
            <person name="Iarovenko S."/>
            <person name="Subramanian E."/>
            <person name="Araus A.J."/>
            <person name="Petzold A."/>
            <person name="Susuki M."/>
            <person name="Suzuki K.-i.T."/>
            <person name="Hayashi T."/>
            <person name="Toyoda A."/>
            <person name="Oliveira C."/>
            <person name="Osipova E."/>
            <person name="Leigh N.D."/>
            <person name="Simon A."/>
            <person name="Yun M.H."/>
        </authorList>
    </citation>
    <scope>NUCLEOTIDE SEQUENCE</scope>
    <source>
        <strain evidence="14">20211129_DDA</strain>
        <tissue evidence="14">Liver</tissue>
    </source>
</reference>
<evidence type="ECO:0000256" key="10">
    <source>
        <dbReference type="ARBA" id="ARBA00023139"/>
    </source>
</evidence>
<evidence type="ECO:0000256" key="11">
    <source>
        <dbReference type="ARBA" id="ARBA00023157"/>
    </source>
</evidence>
<dbReference type="Gene3D" id="1.10.287.210">
    <property type="match status" value="1"/>
</dbReference>
<dbReference type="PANTHER" id="PTHR10424">
    <property type="entry name" value="VIRAL ENVELOPE PROTEIN"/>
    <property type="match status" value="1"/>
</dbReference>
<organism evidence="14 15">
    <name type="scientific">Pleurodeles waltl</name>
    <name type="common">Iberian ribbed newt</name>
    <dbReference type="NCBI Taxonomy" id="8319"/>
    <lineage>
        <taxon>Eukaryota</taxon>
        <taxon>Metazoa</taxon>
        <taxon>Chordata</taxon>
        <taxon>Craniata</taxon>
        <taxon>Vertebrata</taxon>
        <taxon>Euteleostomi</taxon>
        <taxon>Amphibia</taxon>
        <taxon>Batrachia</taxon>
        <taxon>Caudata</taxon>
        <taxon>Salamandroidea</taxon>
        <taxon>Salamandridae</taxon>
        <taxon>Pleurodelinae</taxon>
        <taxon>Pleurodeles</taxon>
    </lineage>
</organism>
<comment type="caution">
    <text evidence="14">The sequence shown here is derived from an EMBL/GenBank/DDBJ whole genome shotgun (WGS) entry which is preliminary data.</text>
</comment>
<gene>
    <name evidence="14" type="ORF">NDU88_001441</name>
</gene>
<evidence type="ECO:0000256" key="7">
    <source>
        <dbReference type="ARBA" id="ARBA00022870"/>
    </source>
</evidence>
<dbReference type="PANTHER" id="PTHR10424:SF81">
    <property type="entry name" value="ERVV2 PROTEIN"/>
    <property type="match status" value="1"/>
</dbReference>
<keyword evidence="8" id="KW-1133">Transmembrane helix</keyword>
<evidence type="ECO:0000256" key="5">
    <source>
        <dbReference type="ARBA" id="ARBA00022581"/>
    </source>
</evidence>
<name>A0AAV7LAZ5_PLEWA</name>
<keyword evidence="5" id="KW-0945">Host-virus interaction</keyword>
<evidence type="ECO:0000256" key="4">
    <source>
        <dbReference type="ARBA" id="ARBA00022511"/>
    </source>
</evidence>
<evidence type="ECO:0000256" key="8">
    <source>
        <dbReference type="ARBA" id="ARBA00022989"/>
    </source>
</evidence>
<keyword evidence="12" id="KW-0325">Glycoprotein</keyword>
<feature type="non-terminal residue" evidence="14">
    <location>
        <position position="1"/>
    </location>
</feature>
<evidence type="ECO:0000256" key="3">
    <source>
        <dbReference type="ARBA" id="ARBA00004563"/>
    </source>
</evidence>
<evidence type="ECO:0000256" key="1">
    <source>
        <dbReference type="ARBA" id="ARBA00004402"/>
    </source>
</evidence>